<dbReference type="PANTHER" id="PTHR31694">
    <property type="entry name" value="DESICCATION-LIKE PROTEIN"/>
    <property type="match status" value="1"/>
</dbReference>
<dbReference type="EnsemblPlants" id="AUR62000773-RA">
    <property type="protein sequence ID" value="AUR62000773-RA:cds"/>
    <property type="gene ID" value="AUR62000773"/>
</dbReference>
<dbReference type="PANTHER" id="PTHR31694:SF26">
    <property type="entry name" value="OS05G0151100 PROTEIN"/>
    <property type="match status" value="1"/>
</dbReference>
<dbReference type="Proteomes" id="UP000596660">
    <property type="component" value="Unplaced"/>
</dbReference>
<dbReference type="InterPro" id="IPR052965">
    <property type="entry name" value="Pigment-catalase-like"/>
</dbReference>
<evidence type="ECO:0000313" key="1">
    <source>
        <dbReference type="EnsemblPlants" id="AUR62000773-RA:cds"/>
    </source>
</evidence>
<keyword evidence="2" id="KW-1185">Reference proteome</keyword>
<evidence type="ECO:0008006" key="3">
    <source>
        <dbReference type="Google" id="ProtNLM"/>
    </source>
</evidence>
<dbReference type="Gramene" id="AUR62000773-RA">
    <property type="protein sequence ID" value="AUR62000773-RA:cds"/>
    <property type="gene ID" value="AUR62000773"/>
</dbReference>
<evidence type="ECO:0000313" key="2">
    <source>
        <dbReference type="Proteomes" id="UP000596660"/>
    </source>
</evidence>
<protein>
    <recommendedName>
        <fullName evidence="3">Desiccation-related protein PCC13-62</fullName>
    </recommendedName>
</protein>
<organism evidence="1 2">
    <name type="scientific">Chenopodium quinoa</name>
    <name type="common">Quinoa</name>
    <dbReference type="NCBI Taxonomy" id="63459"/>
    <lineage>
        <taxon>Eukaryota</taxon>
        <taxon>Viridiplantae</taxon>
        <taxon>Streptophyta</taxon>
        <taxon>Embryophyta</taxon>
        <taxon>Tracheophyta</taxon>
        <taxon>Spermatophyta</taxon>
        <taxon>Magnoliopsida</taxon>
        <taxon>eudicotyledons</taxon>
        <taxon>Gunneridae</taxon>
        <taxon>Pentapetalae</taxon>
        <taxon>Caryophyllales</taxon>
        <taxon>Chenopodiaceae</taxon>
        <taxon>Chenopodioideae</taxon>
        <taxon>Atripliceae</taxon>
        <taxon>Chenopodium</taxon>
    </lineage>
</organism>
<reference evidence="1" key="1">
    <citation type="journal article" date="2017" name="Nature">
        <title>The genome of Chenopodium quinoa.</title>
        <authorList>
            <person name="Jarvis D.E."/>
            <person name="Ho Y.S."/>
            <person name="Lightfoot D.J."/>
            <person name="Schmoeckel S.M."/>
            <person name="Li B."/>
            <person name="Borm T.J.A."/>
            <person name="Ohyanagi H."/>
            <person name="Mineta K."/>
            <person name="Michell C.T."/>
            <person name="Saber N."/>
            <person name="Kharbatia N.M."/>
            <person name="Rupper R.R."/>
            <person name="Sharp A.R."/>
            <person name="Dally N."/>
            <person name="Boughton B.A."/>
            <person name="Woo Y.H."/>
            <person name="Gao G."/>
            <person name="Schijlen E.G.W.M."/>
            <person name="Guo X."/>
            <person name="Momin A.A."/>
            <person name="Negrao S."/>
            <person name="Al-Babili S."/>
            <person name="Gehring C."/>
            <person name="Roessner U."/>
            <person name="Jung C."/>
            <person name="Murphy K."/>
            <person name="Arold S.T."/>
            <person name="Gojobori T."/>
            <person name="van der Linden C.G."/>
            <person name="van Loo E.N."/>
            <person name="Jellen E.N."/>
            <person name="Maughan P.J."/>
            <person name="Tester M."/>
        </authorList>
    </citation>
    <scope>NUCLEOTIDE SEQUENCE [LARGE SCALE GENOMIC DNA]</scope>
    <source>
        <strain evidence="1">cv. PI 614886</strain>
    </source>
</reference>
<dbReference type="Pfam" id="PF13668">
    <property type="entry name" value="Ferritin_2"/>
    <property type="match status" value="2"/>
</dbReference>
<accession>A0A803KP17</accession>
<sequence>MNFLLYKSFSLSCFQMLIVIITLLGAISSVYSGVDSDPYSTSGDDLGLYDPFYDSNNPSNPTCQPPIPPFVLPIYKVDMMQLQFAQNIEHLEAEFFLWGALGYGLDKVAPQLTLGGPPPIGVRKANLDNFTEGIITEFGFEEVGHLRALKRTVGGIPRPLMDLSQQNFARVVNQAFESDLKPPFDPYRDSLSYMLASYIIPYMGLTGYVGANPQIKGYVTKRLLSGLLGNEAGQDAVIRMYLYERRMKLVHPYNFTVAEFTNRISILRNKLGMCGIKDEGVVVPPELGAEGRTSTNVLSANQDSLSYARTPAEILRVLYETGNEHHPGGFYPKGANGEIARMIIKKTVGGLPRPLMDLSPENFAKIVNKAFERDLEPPFDPYRDNLSYMLASYIIPYLGLNGYVGANSQIKGYSSRRLLAGLLGVESGQDAVVRTYLYERQRNRVQPYNFTVAEFTNRISTLRNNLGKCGVKDEGVIVLPEVGAQGSSSTNILSANADSISYARSPEEILRILYDTGDERIPGGFYPKGGNGQIARSYL</sequence>
<dbReference type="AlphaFoldDB" id="A0A803KP17"/>
<name>A0A803KP17_CHEQI</name>
<reference evidence="1" key="2">
    <citation type="submission" date="2021-03" db="UniProtKB">
        <authorList>
            <consortium name="EnsemblPlants"/>
        </authorList>
    </citation>
    <scope>IDENTIFICATION</scope>
</reference>
<proteinExistence type="predicted"/>